<evidence type="ECO:0008006" key="11">
    <source>
        <dbReference type="Google" id="ProtNLM"/>
    </source>
</evidence>
<dbReference type="OrthoDB" id="110905at2759"/>
<evidence type="ECO:0000256" key="6">
    <source>
        <dbReference type="ARBA" id="ARBA00023026"/>
    </source>
</evidence>
<keyword evidence="5" id="KW-0732">Signal</keyword>
<sequence length="141" mass="16552">MREKRSPKEVFKLLRLKNTNTRLENNPELLGWLRYTMTYRDMMGGSKWYPDGEIYLRLLKVAPEAQLATFFQSLRNIPDLKVVGENLQKTQYAHWRTFGMQPRDLAKSLGIMKLLESGAVKSDPRYLIYDGYLSFSKIKLD</sequence>
<gene>
    <name evidence="9" type="ORF">JG687_00012311</name>
</gene>
<proteinExistence type="inferred from homology"/>
<dbReference type="InterPro" id="IPR054463">
    <property type="entry name" value="PexRD54_WY"/>
</dbReference>
<evidence type="ECO:0000256" key="1">
    <source>
        <dbReference type="ARBA" id="ARBA00004340"/>
    </source>
</evidence>
<comment type="subcellular location">
    <subcellularLocation>
        <location evidence="1">Host cell</location>
    </subcellularLocation>
    <subcellularLocation>
        <location evidence="2">Secreted</location>
    </subcellularLocation>
</comment>
<evidence type="ECO:0000256" key="2">
    <source>
        <dbReference type="ARBA" id="ARBA00004613"/>
    </source>
</evidence>
<reference evidence="9" key="1">
    <citation type="submission" date="2021-01" db="EMBL/GenBank/DDBJ databases">
        <title>Phytophthora aleatoria, a newly-described species from Pinus radiata is distinct from Phytophthora cactorum isolates based on comparative genomics.</title>
        <authorList>
            <person name="Mcdougal R."/>
            <person name="Panda P."/>
            <person name="Williams N."/>
            <person name="Studholme D.J."/>
        </authorList>
    </citation>
    <scope>NUCLEOTIDE SEQUENCE</scope>
    <source>
        <strain evidence="9">NZFS 3830</strain>
    </source>
</reference>
<evidence type="ECO:0000259" key="7">
    <source>
        <dbReference type="Pfam" id="PF18634"/>
    </source>
</evidence>
<dbReference type="Proteomes" id="UP000688947">
    <property type="component" value="Unassembled WGS sequence"/>
</dbReference>
<comment type="similarity">
    <text evidence="3">Belongs to the RxLR effector family.</text>
</comment>
<dbReference type="VEuPathDB" id="FungiDB:PC110_g18047"/>
<evidence type="ECO:0000256" key="4">
    <source>
        <dbReference type="ARBA" id="ARBA00022525"/>
    </source>
</evidence>
<keyword evidence="4" id="KW-0964">Secreted</keyword>
<evidence type="ECO:0000259" key="8">
    <source>
        <dbReference type="Pfam" id="PF22748"/>
    </source>
</evidence>
<dbReference type="InterPro" id="IPR040786">
    <property type="entry name" value="RXLR_WY"/>
</dbReference>
<dbReference type="Pfam" id="PF18634">
    <property type="entry name" value="RXLR_WY"/>
    <property type="match status" value="1"/>
</dbReference>
<dbReference type="GO" id="GO:0005576">
    <property type="term" value="C:extracellular region"/>
    <property type="evidence" value="ECO:0007669"/>
    <property type="project" value="UniProtKB-SubCell"/>
</dbReference>
<evidence type="ECO:0000256" key="3">
    <source>
        <dbReference type="ARBA" id="ARBA00010400"/>
    </source>
</evidence>
<evidence type="ECO:0000313" key="10">
    <source>
        <dbReference type="Proteomes" id="UP000688947"/>
    </source>
</evidence>
<organism evidence="9 10">
    <name type="scientific">Phytophthora cactorum</name>
    <dbReference type="NCBI Taxonomy" id="29920"/>
    <lineage>
        <taxon>Eukaryota</taxon>
        <taxon>Sar</taxon>
        <taxon>Stramenopiles</taxon>
        <taxon>Oomycota</taxon>
        <taxon>Peronosporomycetes</taxon>
        <taxon>Peronosporales</taxon>
        <taxon>Peronosporaceae</taxon>
        <taxon>Phytophthora</taxon>
    </lineage>
</organism>
<dbReference type="Pfam" id="PF22748">
    <property type="entry name" value="PexRD54_WY"/>
    <property type="match status" value="1"/>
</dbReference>
<dbReference type="EMBL" id="JAENGZ010000814">
    <property type="protein sequence ID" value="KAG6953591.1"/>
    <property type="molecule type" value="Genomic_DNA"/>
</dbReference>
<feature type="domain" description="RXLR phytopathogen effector protein WY-domain" evidence="7">
    <location>
        <begin position="39"/>
        <end position="89"/>
    </location>
</feature>
<feature type="domain" description="RxLR effector PexRD54 WY" evidence="8">
    <location>
        <begin position="4"/>
        <end position="35"/>
    </location>
</feature>
<dbReference type="AlphaFoldDB" id="A0A8T1U4P8"/>
<name>A0A8T1U4P8_9STRA</name>
<comment type="caution">
    <text evidence="9">The sequence shown here is derived from an EMBL/GenBank/DDBJ whole genome shotgun (WGS) entry which is preliminary data.</text>
</comment>
<dbReference type="GO" id="GO:0043657">
    <property type="term" value="C:host cell"/>
    <property type="evidence" value="ECO:0007669"/>
    <property type="project" value="UniProtKB-SubCell"/>
</dbReference>
<evidence type="ECO:0000313" key="9">
    <source>
        <dbReference type="EMBL" id="KAG6953591.1"/>
    </source>
</evidence>
<keyword evidence="6" id="KW-0843">Virulence</keyword>
<evidence type="ECO:0000256" key="5">
    <source>
        <dbReference type="ARBA" id="ARBA00022729"/>
    </source>
</evidence>
<protein>
    <recommendedName>
        <fullName evidence="11">RXLR phytopathogen effector protein WY-domain domain-containing protein</fullName>
    </recommendedName>
</protein>
<accession>A0A8T1U4P8</accession>